<proteinExistence type="predicted"/>
<feature type="transmembrane region" description="Helical" evidence="1">
    <location>
        <begin position="235"/>
        <end position="251"/>
    </location>
</feature>
<name>A0A6B2L710_9EUKA</name>
<dbReference type="InterPro" id="IPR036691">
    <property type="entry name" value="Endo/exonu/phosph_ase_sf"/>
</dbReference>
<organism evidence="3">
    <name type="scientific">Arcella intermedia</name>
    <dbReference type="NCBI Taxonomy" id="1963864"/>
    <lineage>
        <taxon>Eukaryota</taxon>
        <taxon>Amoebozoa</taxon>
        <taxon>Tubulinea</taxon>
        <taxon>Elardia</taxon>
        <taxon>Arcellinida</taxon>
        <taxon>Sphaerothecina</taxon>
        <taxon>Arcellidae</taxon>
        <taxon>Arcella</taxon>
    </lineage>
</organism>
<dbReference type="Pfam" id="PF03372">
    <property type="entry name" value="Exo_endo_phos"/>
    <property type="match status" value="1"/>
</dbReference>
<protein>
    <recommendedName>
        <fullName evidence="2">Endonuclease/exonuclease/phosphatase domain-containing protein</fullName>
    </recommendedName>
</protein>
<keyword evidence="1" id="KW-1133">Transmembrane helix</keyword>
<keyword evidence="1" id="KW-0472">Membrane</keyword>
<keyword evidence="1" id="KW-0812">Transmembrane</keyword>
<accession>A0A6B2L710</accession>
<dbReference type="EMBL" id="GIBP01003787">
    <property type="protein sequence ID" value="NDV32756.1"/>
    <property type="molecule type" value="Transcribed_RNA"/>
</dbReference>
<dbReference type="AlphaFoldDB" id="A0A6B2L710"/>
<feature type="domain" description="Endonuclease/exonuclease/phosphatase" evidence="2">
    <location>
        <begin position="30"/>
        <end position="359"/>
    </location>
</feature>
<evidence type="ECO:0000313" key="3">
    <source>
        <dbReference type="EMBL" id="NDV32756.1"/>
    </source>
</evidence>
<dbReference type="SUPFAM" id="SSF56219">
    <property type="entry name" value="DNase I-like"/>
    <property type="match status" value="1"/>
</dbReference>
<dbReference type="InterPro" id="IPR050410">
    <property type="entry name" value="CCR4/nocturin_mRNA_transcr"/>
</dbReference>
<evidence type="ECO:0000256" key="1">
    <source>
        <dbReference type="SAM" id="Phobius"/>
    </source>
</evidence>
<dbReference type="InterPro" id="IPR005135">
    <property type="entry name" value="Endo/exonuclease/phosphatase"/>
</dbReference>
<dbReference type="PANTHER" id="PTHR12121">
    <property type="entry name" value="CARBON CATABOLITE REPRESSOR PROTEIN 4"/>
    <property type="match status" value="1"/>
</dbReference>
<evidence type="ECO:0000259" key="2">
    <source>
        <dbReference type="Pfam" id="PF03372"/>
    </source>
</evidence>
<dbReference type="GO" id="GO:0000175">
    <property type="term" value="F:3'-5'-RNA exonuclease activity"/>
    <property type="evidence" value="ECO:0007669"/>
    <property type="project" value="TreeGrafter"/>
</dbReference>
<reference evidence="3" key="1">
    <citation type="journal article" date="2020" name="J. Eukaryot. Microbiol.">
        <title>De novo Sequencing, Assembly and Annotation of the Transcriptome for the Free-Living Testate Amoeba Arcella intermedia.</title>
        <authorList>
            <person name="Ribeiro G.M."/>
            <person name="Porfirio-Sousa A.L."/>
            <person name="Maurer-Alcala X.X."/>
            <person name="Katz L.A."/>
            <person name="Lahr D.J.G."/>
        </authorList>
    </citation>
    <scope>NUCLEOTIDE SEQUENCE</scope>
</reference>
<sequence>MGWNILADCLAKQENTEPQYIDWSHRCPLILNRLKAEDADFICLQEVDHYGDVLEPFLNKLGYLGVNCRRKVDDVAIFWKRNKFLLVKKEDKKLAGEYGVSKNYVQCAIFAHFQSIEHPENEFVLVVTHLKAGIGYYPVRISQAAMMMDHLKIFTEENPNIPAVLVGDFNDFPSGDVYKFLLNGNVSTKFSGSRRSSTFSCFLQYLLSKKFWEMSLLTFLMGLILYMFFTFSTTSIVISFTPLLLYVYGRMMKMCYYYKKKQFKHSFQLRSAYSHYKDLKTNQNSLKGNYFLLNAFIPPQQLVDGPYTCYIKKLCFHWKVTIDYIWYTSNHLQVTHLMKMPEENELVDYLPSKHYPSDHLPIRAQFKFLPQDTQQQIK</sequence>
<dbReference type="PANTHER" id="PTHR12121:SF36">
    <property type="entry name" value="ENDONUCLEASE_EXONUCLEASE_PHOSPHATASE DOMAIN-CONTAINING PROTEIN"/>
    <property type="match status" value="1"/>
</dbReference>
<dbReference type="Gene3D" id="3.60.10.10">
    <property type="entry name" value="Endonuclease/exonuclease/phosphatase"/>
    <property type="match status" value="1"/>
</dbReference>